<dbReference type="PANTHER" id="PTHR43539:SF89">
    <property type="entry name" value="NAD(P)-BINDING DOMAIN-CONTAINING PROTEIN"/>
    <property type="match status" value="1"/>
</dbReference>
<reference evidence="3" key="1">
    <citation type="journal article" date="2019" name="Int. J. Syst. Evol. Microbiol.">
        <title>The Global Catalogue of Microorganisms (GCM) 10K type strain sequencing project: providing services to taxonomists for standard genome sequencing and annotation.</title>
        <authorList>
            <consortium name="The Broad Institute Genomics Platform"/>
            <consortium name="The Broad Institute Genome Sequencing Center for Infectious Disease"/>
            <person name="Wu L."/>
            <person name="Ma J."/>
        </authorList>
    </citation>
    <scope>NUCLEOTIDE SEQUENCE [LARGE SCALE GENOMIC DNA]</scope>
    <source>
        <strain evidence="3">CCUG 71848</strain>
    </source>
</reference>
<evidence type="ECO:0000256" key="1">
    <source>
        <dbReference type="ARBA" id="ARBA00023002"/>
    </source>
</evidence>
<keyword evidence="1 2" id="KW-0560">Oxidoreductase</keyword>
<dbReference type="InterPro" id="IPR036188">
    <property type="entry name" value="FAD/NAD-bd_sf"/>
</dbReference>
<protein>
    <submittedName>
        <fullName evidence="2">NAD(P)/FAD-dependent oxidoreductase</fullName>
        <ecNumber evidence="2">1.-.-.-</ecNumber>
    </submittedName>
</protein>
<dbReference type="Pfam" id="PF13738">
    <property type="entry name" value="Pyr_redox_3"/>
    <property type="match status" value="1"/>
</dbReference>
<dbReference type="Proteomes" id="UP001597156">
    <property type="component" value="Unassembled WGS sequence"/>
</dbReference>
<gene>
    <name evidence="2" type="ORF">ACFQ22_07560</name>
</gene>
<keyword evidence="3" id="KW-1185">Reference proteome</keyword>
<accession>A0ABW3PGD2</accession>
<dbReference type="Gene3D" id="3.50.50.60">
    <property type="entry name" value="FAD/NAD(P)-binding domain"/>
    <property type="match status" value="2"/>
</dbReference>
<dbReference type="EMBL" id="JBHTLH010000019">
    <property type="protein sequence ID" value="MFD1125208.1"/>
    <property type="molecule type" value="Genomic_DNA"/>
</dbReference>
<evidence type="ECO:0000313" key="3">
    <source>
        <dbReference type="Proteomes" id="UP001597156"/>
    </source>
</evidence>
<dbReference type="GO" id="GO:0016491">
    <property type="term" value="F:oxidoreductase activity"/>
    <property type="evidence" value="ECO:0007669"/>
    <property type="project" value="UniProtKB-KW"/>
</dbReference>
<dbReference type="InterPro" id="IPR050982">
    <property type="entry name" value="Auxin_biosynth/cation_transpt"/>
</dbReference>
<organism evidence="2 3">
    <name type="scientific">Lentilactobacillus raoultii</name>
    <dbReference type="NCBI Taxonomy" id="1987503"/>
    <lineage>
        <taxon>Bacteria</taxon>
        <taxon>Bacillati</taxon>
        <taxon>Bacillota</taxon>
        <taxon>Bacilli</taxon>
        <taxon>Lactobacillales</taxon>
        <taxon>Lactobacillaceae</taxon>
        <taxon>Lentilactobacillus</taxon>
    </lineage>
</organism>
<dbReference type="SUPFAM" id="SSF51905">
    <property type="entry name" value="FAD/NAD(P)-binding domain"/>
    <property type="match status" value="1"/>
</dbReference>
<evidence type="ECO:0000313" key="2">
    <source>
        <dbReference type="EMBL" id="MFD1125208.1"/>
    </source>
</evidence>
<dbReference type="RefSeq" id="WP_162919763.1">
    <property type="nucleotide sequence ID" value="NZ_JBHTLH010000019.1"/>
</dbReference>
<dbReference type="EC" id="1.-.-.-" evidence="2"/>
<sequence>MTQHVAIAIIGAGPAGIGFGAALKSYGFRDFVILEKGQVADSFRHWNPATRFISPSFTTNGFGFPDLNAVTPETSPAYTLGAEHLSGYDYAYYLQKVARLKALPVLSKTAVKSIRVLADQHYELQFANHAALIADFVLIAIGDYAYPFIPDVPGAAYGVHYAAIKNYQRFKAGQEQVIIGGNESAFDLAVNLAKKNIVSDLFATNSAFRSNDPDPSRRLSTYTYERYMAHADLINLAVGKTVLAIKHDRDGDDYVILFRDGTITKTHNQPIFATGFASAQSPLVKKLFVIQGNRPVLDLHDESTVAANVFMLGPQVQHGSVNLCYIYKYRQRFAPLAETILHRIGIEINPQVTAMYRRAGMYLQDFGQCHINCDG</sequence>
<dbReference type="PANTHER" id="PTHR43539">
    <property type="entry name" value="FLAVIN-BINDING MONOOXYGENASE-LIKE PROTEIN (AFU_ORTHOLOGUE AFUA_4G09220)"/>
    <property type="match status" value="1"/>
</dbReference>
<comment type="caution">
    <text evidence="2">The sequence shown here is derived from an EMBL/GenBank/DDBJ whole genome shotgun (WGS) entry which is preliminary data.</text>
</comment>
<proteinExistence type="predicted"/>
<name>A0ABW3PGD2_9LACO</name>